<evidence type="ECO:0000313" key="2">
    <source>
        <dbReference type="Ensembl" id="ENSCAFP00020021677.1"/>
    </source>
</evidence>
<dbReference type="PANTHER" id="PTHR23232">
    <property type="entry name" value="KRAB DOMAIN C2H2 ZINC FINGER"/>
    <property type="match status" value="1"/>
</dbReference>
<evidence type="ECO:0000313" key="3">
    <source>
        <dbReference type="Proteomes" id="UP000694391"/>
    </source>
</evidence>
<reference evidence="2" key="2">
    <citation type="submission" date="2025-09" db="UniProtKB">
        <authorList>
            <consortium name="Ensembl"/>
        </authorList>
    </citation>
    <scope>IDENTIFICATION</scope>
</reference>
<dbReference type="PANTHER" id="PTHR23232:SF117">
    <property type="entry name" value="KRAB DOMAIN-CONTAINING PROTEIN"/>
    <property type="match status" value="1"/>
</dbReference>
<dbReference type="Gene3D" id="6.10.140.140">
    <property type="match status" value="1"/>
</dbReference>
<feature type="domain" description="KRAB" evidence="1">
    <location>
        <begin position="15"/>
        <end position="86"/>
    </location>
</feature>
<dbReference type="InterPro" id="IPR001909">
    <property type="entry name" value="KRAB"/>
</dbReference>
<dbReference type="Ensembl" id="ENSCAFT00020025093.1">
    <property type="protein sequence ID" value="ENSCAFP00020021677.1"/>
    <property type="gene ID" value="ENSCAFG00020017134.1"/>
</dbReference>
<name>A0A8C0KV10_CANLU</name>
<dbReference type="InterPro" id="IPR036051">
    <property type="entry name" value="KRAB_dom_sf"/>
</dbReference>
<keyword evidence="3" id="KW-1185">Reference proteome</keyword>
<protein>
    <recommendedName>
        <fullName evidence="1">KRAB domain-containing protein</fullName>
    </recommendedName>
</protein>
<reference evidence="2" key="1">
    <citation type="submission" date="2025-08" db="UniProtKB">
        <authorList>
            <consortium name="Ensembl"/>
        </authorList>
    </citation>
    <scope>IDENTIFICATION</scope>
</reference>
<dbReference type="AlphaFoldDB" id="A0A8C0KV10"/>
<dbReference type="GeneTree" id="ENSGT00940000165394"/>
<dbReference type="GO" id="GO:0006355">
    <property type="term" value="P:regulation of DNA-templated transcription"/>
    <property type="evidence" value="ECO:0007669"/>
    <property type="project" value="InterPro"/>
</dbReference>
<evidence type="ECO:0000259" key="1">
    <source>
        <dbReference type="PROSITE" id="PS50805"/>
    </source>
</evidence>
<sequence length="127" mass="14268">MEPASPSKRAGQGSVTFRDVTVEFTRDEWLQLTGTQRTLYRDVMLENYSHLLSVGCHLTKPEVIFRLEQGEDLWPSEGEFPDQGDQGELVFVEEERSPQKSGPRWLGFEVGVCLCSSVLVPQTFGCG</sequence>
<dbReference type="Pfam" id="PF01352">
    <property type="entry name" value="KRAB"/>
    <property type="match status" value="1"/>
</dbReference>
<dbReference type="InterPro" id="IPR050169">
    <property type="entry name" value="Krueppel_C2H2_ZnF"/>
</dbReference>
<dbReference type="PROSITE" id="PS50805">
    <property type="entry name" value="KRAB"/>
    <property type="match status" value="1"/>
</dbReference>
<dbReference type="Proteomes" id="UP000694391">
    <property type="component" value="Unplaced"/>
</dbReference>
<dbReference type="SUPFAM" id="SSF109640">
    <property type="entry name" value="KRAB domain (Kruppel-associated box)"/>
    <property type="match status" value="1"/>
</dbReference>
<proteinExistence type="predicted"/>
<dbReference type="CDD" id="cd07765">
    <property type="entry name" value="KRAB_A-box"/>
    <property type="match status" value="1"/>
</dbReference>
<organism evidence="2 3">
    <name type="scientific">Canis lupus dingo</name>
    <name type="common">dingo</name>
    <dbReference type="NCBI Taxonomy" id="286419"/>
    <lineage>
        <taxon>Eukaryota</taxon>
        <taxon>Metazoa</taxon>
        <taxon>Chordata</taxon>
        <taxon>Craniata</taxon>
        <taxon>Vertebrata</taxon>
        <taxon>Euteleostomi</taxon>
        <taxon>Mammalia</taxon>
        <taxon>Eutheria</taxon>
        <taxon>Laurasiatheria</taxon>
        <taxon>Carnivora</taxon>
        <taxon>Caniformia</taxon>
        <taxon>Canidae</taxon>
        <taxon>Canis</taxon>
    </lineage>
</organism>
<accession>A0A8C0KV10</accession>
<dbReference type="SMART" id="SM00349">
    <property type="entry name" value="KRAB"/>
    <property type="match status" value="1"/>
</dbReference>